<proteinExistence type="inferred from homology"/>
<name>A0A5C4THS8_FRUSA</name>
<feature type="coiled-coil region" evidence="5">
    <location>
        <begin position="51"/>
        <end position="78"/>
    </location>
</feature>
<dbReference type="AlphaFoldDB" id="A0A5C4THS8"/>
<comment type="subunit">
    <text evidence="4">Homotetramer.</text>
</comment>
<dbReference type="FunFam" id="1.10.40.30:FF:000002">
    <property type="entry name" value="Fumarate hydratase class II"/>
    <property type="match status" value="1"/>
</dbReference>
<comment type="pathway">
    <text evidence="4">Carbohydrate metabolism; tricarboxylic acid cycle; (S)-malate from fumarate: step 1/1.</text>
</comment>
<dbReference type="Pfam" id="PF00206">
    <property type="entry name" value="Lyase_1"/>
    <property type="match status" value="1"/>
</dbReference>
<comment type="miscellaneous">
    <text evidence="4">There are 2 substrate-binding sites: the catalytic A site, and the non-catalytic B site that may play a role in the transfer of substrate or product between the active site and the solvent. Alternatively, the B site may bind allosteric effectors.</text>
</comment>
<comment type="catalytic activity">
    <reaction evidence="4">
        <text>(S)-malate = fumarate + H2O</text>
        <dbReference type="Rhea" id="RHEA:12460"/>
        <dbReference type="ChEBI" id="CHEBI:15377"/>
        <dbReference type="ChEBI" id="CHEBI:15589"/>
        <dbReference type="ChEBI" id="CHEBI:29806"/>
        <dbReference type="EC" id="4.2.1.2"/>
    </reaction>
</comment>
<feature type="active site" description="Proton donor/acceptor" evidence="4">
    <location>
        <position position="185"/>
    </location>
</feature>
<comment type="function">
    <text evidence="4">Involved in the TCA cycle. Catalyzes the stereospecific interconversion of fumarate to L-malate.</text>
</comment>
<dbReference type="RefSeq" id="WP_103450887.1">
    <property type="nucleotide sequence ID" value="NZ_JARBEV010000023.1"/>
</dbReference>
<feature type="binding site" evidence="4">
    <location>
        <begin position="320"/>
        <end position="322"/>
    </location>
    <ligand>
        <name>substrate</name>
    </ligand>
</feature>
<evidence type="ECO:0000256" key="2">
    <source>
        <dbReference type="ARBA" id="ARBA00009084"/>
    </source>
</evidence>
<evidence type="ECO:0000313" key="8">
    <source>
        <dbReference type="EMBL" id="TNK90014.1"/>
    </source>
</evidence>
<feature type="binding site" evidence="4">
    <location>
        <begin position="137"/>
        <end position="139"/>
    </location>
    <ligand>
        <name>substrate</name>
    </ligand>
</feature>
<keyword evidence="4" id="KW-0816">Tricarboxylic acid cycle</keyword>
<dbReference type="InterPro" id="IPR024083">
    <property type="entry name" value="Fumarase/histidase_N"/>
</dbReference>
<dbReference type="InterPro" id="IPR000362">
    <property type="entry name" value="Fumarate_lyase_fam"/>
</dbReference>
<dbReference type="GO" id="GO:0005737">
    <property type="term" value="C:cytoplasm"/>
    <property type="evidence" value="ECO:0007669"/>
    <property type="project" value="UniProtKB-SubCell"/>
</dbReference>
<comment type="caution">
    <text evidence="8">The sequence shown here is derived from an EMBL/GenBank/DDBJ whole genome shotgun (WGS) entry which is preliminary data.</text>
</comment>
<dbReference type="InterPro" id="IPR022761">
    <property type="entry name" value="Fumarate_lyase_N"/>
</dbReference>
<evidence type="ECO:0000256" key="4">
    <source>
        <dbReference type="HAMAP-Rule" id="MF_00743"/>
    </source>
</evidence>
<dbReference type="GO" id="GO:0006099">
    <property type="term" value="P:tricarboxylic acid cycle"/>
    <property type="evidence" value="ECO:0007669"/>
    <property type="project" value="UniProtKB-UniRule"/>
</dbReference>
<comment type="catalytic activity">
    <reaction evidence="1">
        <text>L-aspartate = fumarate + NH4(+)</text>
        <dbReference type="Rhea" id="RHEA:16601"/>
        <dbReference type="ChEBI" id="CHEBI:28938"/>
        <dbReference type="ChEBI" id="CHEBI:29806"/>
        <dbReference type="ChEBI" id="CHEBI:29991"/>
        <dbReference type="EC" id="4.3.1.1"/>
    </reaction>
</comment>
<dbReference type="PRINTS" id="PR00145">
    <property type="entry name" value="ARGSUCLYASE"/>
</dbReference>
<keyword evidence="3 4" id="KW-0456">Lyase</keyword>
<evidence type="ECO:0000259" key="7">
    <source>
        <dbReference type="Pfam" id="PF10415"/>
    </source>
</evidence>
<dbReference type="InterPro" id="IPR005677">
    <property type="entry name" value="Fum_hydII"/>
</dbReference>
<dbReference type="GO" id="GO:0004333">
    <property type="term" value="F:fumarate hydratase activity"/>
    <property type="evidence" value="ECO:0007669"/>
    <property type="project" value="UniProtKB-UniRule"/>
</dbReference>
<evidence type="ECO:0000256" key="5">
    <source>
        <dbReference type="SAM" id="Coils"/>
    </source>
</evidence>
<dbReference type="PANTHER" id="PTHR11444:SF1">
    <property type="entry name" value="FUMARATE HYDRATASE, MITOCHONDRIAL"/>
    <property type="match status" value="1"/>
</dbReference>
<dbReference type="GO" id="GO:0008797">
    <property type="term" value="F:aspartate ammonia-lyase activity"/>
    <property type="evidence" value="ECO:0007669"/>
    <property type="project" value="UniProtKB-EC"/>
</dbReference>
<dbReference type="SUPFAM" id="SSF48557">
    <property type="entry name" value="L-aspartase-like"/>
    <property type="match status" value="1"/>
</dbReference>
<organism evidence="8 9">
    <name type="scientific">Fructilactobacillus sanfranciscensis</name>
    <name type="common">Lactobacillus sanfranciscensis</name>
    <dbReference type="NCBI Taxonomy" id="1625"/>
    <lineage>
        <taxon>Bacteria</taxon>
        <taxon>Bacillati</taxon>
        <taxon>Bacillota</taxon>
        <taxon>Bacilli</taxon>
        <taxon>Lactobacillales</taxon>
        <taxon>Lactobacillaceae</taxon>
        <taxon>Fructilactobacillus</taxon>
    </lineage>
</organism>
<dbReference type="FunFam" id="1.20.200.10:FF:000001">
    <property type="entry name" value="Fumarate hydratase, mitochondrial"/>
    <property type="match status" value="1"/>
</dbReference>
<dbReference type="InterPro" id="IPR008948">
    <property type="entry name" value="L-Aspartase-like"/>
</dbReference>
<dbReference type="Gene3D" id="1.10.275.10">
    <property type="entry name" value="Fumarase/aspartase (N-terminal domain)"/>
    <property type="match status" value="1"/>
</dbReference>
<dbReference type="InterPro" id="IPR018951">
    <property type="entry name" value="Fumarase_C_C"/>
</dbReference>
<comment type="subcellular location">
    <subcellularLocation>
        <location evidence="4">Cytoplasm</location>
    </subcellularLocation>
</comment>
<dbReference type="EC" id="4.2.1.2" evidence="4"/>
<dbReference type="HAMAP" id="MF_00743">
    <property type="entry name" value="FumaraseC"/>
    <property type="match status" value="1"/>
</dbReference>
<dbReference type="Proteomes" id="UP000313312">
    <property type="component" value="Unassembled WGS sequence"/>
</dbReference>
<dbReference type="UniPathway" id="UPA00223">
    <property type="reaction ID" value="UER01007"/>
</dbReference>
<feature type="domain" description="Fumarase C C-terminal" evidence="7">
    <location>
        <begin position="405"/>
        <end position="457"/>
    </location>
</feature>
<protein>
    <recommendedName>
        <fullName evidence="4">Fumarate hydratase class II</fullName>
        <shortName evidence="4">Fumarase C</shortName>
        <ecNumber evidence="4">4.2.1.2</ecNumber>
    </recommendedName>
    <alternativeName>
        <fullName evidence="4">Aerobic fumarase</fullName>
    </alternativeName>
    <alternativeName>
        <fullName evidence="4">Iron-independent fumarase</fullName>
    </alternativeName>
</protein>
<evidence type="ECO:0000256" key="1">
    <source>
        <dbReference type="ARBA" id="ARBA00001494"/>
    </source>
</evidence>
<comment type="caution">
    <text evidence="4">Lacks conserved residue(s) required for the propagation of feature annotation.</text>
</comment>
<dbReference type="PANTHER" id="PTHR11444">
    <property type="entry name" value="ASPARTATEAMMONIA/ARGININOSUCCINATE/ADENYLOSUCCINATE LYASE"/>
    <property type="match status" value="1"/>
</dbReference>
<dbReference type="CDD" id="cd01362">
    <property type="entry name" value="Fumarase_classII"/>
    <property type="match status" value="1"/>
</dbReference>
<evidence type="ECO:0000259" key="6">
    <source>
        <dbReference type="Pfam" id="PF00206"/>
    </source>
</evidence>
<feature type="domain" description="Fumarate lyase N-terminal" evidence="6">
    <location>
        <begin position="13"/>
        <end position="338"/>
    </location>
</feature>
<feature type="binding site" evidence="4">
    <location>
        <position position="184"/>
    </location>
    <ligand>
        <name>substrate</name>
    </ligand>
</feature>
<keyword evidence="4" id="KW-0963">Cytoplasm</keyword>
<dbReference type="EMBL" id="QFCR01000021">
    <property type="protein sequence ID" value="TNK90014.1"/>
    <property type="molecule type" value="Genomic_DNA"/>
</dbReference>
<reference evidence="8 9" key="1">
    <citation type="submission" date="2018-05" db="EMBL/GenBank/DDBJ databases">
        <title>Lactobacillus sanfranciscensis Ah4 draft denome sequence.</title>
        <authorList>
            <person name="Zhang G."/>
        </authorList>
    </citation>
    <scope>NUCLEOTIDE SEQUENCE [LARGE SCALE GENOMIC DNA]</scope>
    <source>
        <strain evidence="8 9">Ah4</strain>
    </source>
</reference>
<feature type="binding site" evidence="4">
    <location>
        <position position="315"/>
    </location>
    <ligand>
        <name>substrate</name>
    </ligand>
</feature>
<dbReference type="GO" id="GO:0006106">
    <property type="term" value="P:fumarate metabolic process"/>
    <property type="evidence" value="ECO:0007669"/>
    <property type="project" value="InterPro"/>
</dbReference>
<feature type="binding site" evidence="4">
    <location>
        <begin position="101"/>
        <end position="103"/>
    </location>
    <ligand>
        <name>substrate</name>
    </ligand>
</feature>
<evidence type="ECO:0000256" key="3">
    <source>
        <dbReference type="ARBA" id="ARBA00023239"/>
    </source>
</evidence>
<comment type="similarity">
    <text evidence="2 4">Belongs to the class-II fumarase/aspartase family. Fumarase subfamily.</text>
</comment>
<dbReference type="Gene3D" id="1.10.40.30">
    <property type="entry name" value="Fumarase/aspartase (C-terminal domain)"/>
    <property type="match status" value="1"/>
</dbReference>
<dbReference type="GO" id="GO:0006108">
    <property type="term" value="P:malate metabolic process"/>
    <property type="evidence" value="ECO:0007669"/>
    <property type="project" value="TreeGrafter"/>
</dbReference>
<accession>A0A5C4THS8</accession>
<dbReference type="InterPro" id="IPR020557">
    <property type="entry name" value="Fumarate_lyase_CS"/>
</dbReference>
<dbReference type="PROSITE" id="PS00163">
    <property type="entry name" value="FUMARATE_LYASES"/>
    <property type="match status" value="1"/>
</dbReference>
<dbReference type="Gene3D" id="1.20.200.10">
    <property type="entry name" value="Fumarase/aspartase (Central domain)"/>
    <property type="match status" value="1"/>
</dbReference>
<evidence type="ECO:0000313" key="9">
    <source>
        <dbReference type="Proteomes" id="UP000313312"/>
    </source>
</evidence>
<feature type="active site" evidence="4">
    <location>
        <position position="314"/>
    </location>
</feature>
<dbReference type="Pfam" id="PF10415">
    <property type="entry name" value="FumaraseC_C"/>
    <property type="match status" value="1"/>
</dbReference>
<dbReference type="PRINTS" id="PR00149">
    <property type="entry name" value="FUMRATELYASE"/>
</dbReference>
<sequence length="461" mass="50350">MTKDYRIESDTLGEVKVPKDALWGAQTERSRHNFPTGPLMPVWVIKALINVKLAAAKVNAAEGELNQHRADLIKQAAEKLLNLSDADLMKDFPLHVYQTGSGTQTNMNVNEVLAHVANQIDPEAKILPNDDVNHSQSSNDTFPTAMNIAGLKAVQQLLPELERLIEVFDQLSQKYWDVVKIGRTHLQDATPLTFGQEISGWSSTLKHDVSFIKMNANGLLDLPIGGTAVGTGLNAEIGFDQAMVTELGQIYGEKFKVENKFYGLAAHTALTNTHGAISTLATDLMKISNDIRFLASGPRAGYGEISIPANEPGSSIMPGKVNPTQTEAMTMAATRIMGNNTTIEVANSQGNFEMNVYKPVIIATFIESVELLIGLLPNYIDKLVAGIQVNEQEMKKLVDESLMTVTALSPYIGYHNAASIAQLAMKEGLNLREAAVQSGFLSATDFDKWVDPLKMTNNQRK</sequence>
<keyword evidence="5" id="KW-0175">Coiled coil</keyword>
<feature type="site" description="Important for catalytic activity" evidence="4">
    <location>
        <position position="327"/>
    </location>
</feature>
<gene>
    <name evidence="4" type="primary">fumC</name>
    <name evidence="8" type="ORF">DID87_05780</name>
</gene>